<gene>
    <name evidence="2" type="ORF">AW10_03998</name>
</gene>
<reference evidence="2 3" key="1">
    <citation type="submission" date="2014-02" db="EMBL/GenBank/DDBJ databases">
        <title>Expanding our view of genomic diversity in Candidatus Accumulibacter clades.</title>
        <authorList>
            <person name="Skennerton C.T."/>
            <person name="Barr J.J."/>
            <person name="Slater F.R."/>
            <person name="Bond P.L."/>
            <person name="Tyson G.W."/>
        </authorList>
    </citation>
    <scope>NUCLEOTIDE SEQUENCE [LARGE SCALE GENOMIC DNA]</scope>
    <source>
        <strain evidence="3">BA-92</strain>
    </source>
</reference>
<dbReference type="Proteomes" id="UP000021816">
    <property type="component" value="Unassembled WGS sequence"/>
</dbReference>
<keyword evidence="1" id="KW-1133">Transmembrane helix</keyword>
<dbReference type="AlphaFoldDB" id="A0A011QEB3"/>
<dbReference type="EMBL" id="JEMX01000116">
    <property type="protein sequence ID" value="EXI77104.1"/>
    <property type="molecule type" value="Genomic_DNA"/>
</dbReference>
<evidence type="ECO:0000313" key="2">
    <source>
        <dbReference type="EMBL" id="EXI77104.1"/>
    </source>
</evidence>
<evidence type="ECO:0000256" key="1">
    <source>
        <dbReference type="SAM" id="Phobius"/>
    </source>
</evidence>
<keyword evidence="1" id="KW-0812">Transmembrane</keyword>
<keyword evidence="1" id="KW-0472">Membrane</keyword>
<comment type="caution">
    <text evidence="2">The sequence shown here is derived from an EMBL/GenBank/DDBJ whole genome shotgun (WGS) entry which is preliminary data.</text>
</comment>
<proteinExistence type="predicted"/>
<name>A0A011QEB3_9PROT</name>
<evidence type="ECO:0000313" key="3">
    <source>
        <dbReference type="Proteomes" id="UP000021816"/>
    </source>
</evidence>
<protein>
    <submittedName>
        <fullName evidence="2">Uncharacterized protein</fullName>
    </submittedName>
</protein>
<accession>A0A011QEB3</accession>
<feature type="transmembrane region" description="Helical" evidence="1">
    <location>
        <begin position="159"/>
        <end position="176"/>
    </location>
</feature>
<sequence length="234" mass="25802">MGHRLNGCGVVGQRRRLAVALPPARVVFVASDGDQWIDVSRLARLDVLLTTVAAIGDQAFHGAEHAGLRLEGGQHRLDLLFVVGCLRDTGGNDQHRCRISRRLGVVRLFEATTGDRHDARLFVSQIDLIFVPGSWLWRLWGLAARLLAGRFFLGGTQGHFLVVLGLLALIALLGPGDKLGLGGRHRRQPIFATLEFLGQADTRRDVGLIGLFRQRQQFLNLGFELSFQLFDVAV</sequence>
<organism evidence="2 3">
    <name type="scientific">Candidatus Accumulibacter appositus</name>
    <dbReference type="NCBI Taxonomy" id="1454003"/>
    <lineage>
        <taxon>Bacteria</taxon>
        <taxon>Pseudomonadati</taxon>
        <taxon>Pseudomonadota</taxon>
        <taxon>Betaproteobacteria</taxon>
        <taxon>Candidatus Accumulibacter</taxon>
    </lineage>
</organism>